<dbReference type="SUPFAM" id="SSF117991">
    <property type="entry name" value="YbeD/HP0495-like"/>
    <property type="match status" value="1"/>
</dbReference>
<evidence type="ECO:0000313" key="2">
    <source>
        <dbReference type="Proteomes" id="UP000428328"/>
    </source>
</evidence>
<accession>A0A6I6JJM2</accession>
<dbReference type="AlphaFoldDB" id="A0A6I6JJM2"/>
<dbReference type="KEGG" id="psel:GM415_14800"/>
<keyword evidence="2" id="KW-1185">Reference proteome</keyword>
<dbReference type="Proteomes" id="UP000428328">
    <property type="component" value="Chromosome"/>
</dbReference>
<dbReference type="RefSeq" id="WP_158949520.1">
    <property type="nucleotide sequence ID" value="NZ_CP046400.1"/>
</dbReference>
<dbReference type="Gene3D" id="3.30.70.260">
    <property type="match status" value="1"/>
</dbReference>
<dbReference type="InterPro" id="IPR027471">
    <property type="entry name" value="YbeD-like_sf"/>
</dbReference>
<dbReference type="EMBL" id="CP046400">
    <property type="protein sequence ID" value="QGY41339.1"/>
    <property type="molecule type" value="Genomic_DNA"/>
</dbReference>
<dbReference type="Pfam" id="PF04359">
    <property type="entry name" value="DUF493"/>
    <property type="match status" value="1"/>
</dbReference>
<gene>
    <name evidence="1" type="ORF">GM415_14800</name>
</gene>
<reference evidence="1 2" key="1">
    <citation type="submission" date="2019-11" db="EMBL/GenBank/DDBJ databases">
        <authorList>
            <person name="Zheng R.K."/>
            <person name="Sun C.M."/>
        </authorList>
    </citation>
    <scope>NUCLEOTIDE SEQUENCE [LARGE SCALE GENOMIC DNA]</scope>
    <source>
        <strain evidence="1 2">SRB007</strain>
    </source>
</reference>
<name>A0A6I6JJM2_9BACT</name>
<proteinExistence type="predicted"/>
<sequence>MPHKNARFKQALDGHHQWPCPYVFKFIVPNESLEALLALFPGEEVTTRPSKSGKYISATLESHMCSSKAVMDVYEKVSVIPGIMAL</sequence>
<evidence type="ECO:0000313" key="1">
    <source>
        <dbReference type="EMBL" id="QGY41339.1"/>
    </source>
</evidence>
<dbReference type="InterPro" id="IPR007454">
    <property type="entry name" value="UPF0250_YbeD-like"/>
</dbReference>
<organism evidence="1 2">
    <name type="scientific">Pseudodesulfovibrio cashew</name>
    <dbReference type="NCBI Taxonomy" id="2678688"/>
    <lineage>
        <taxon>Bacteria</taxon>
        <taxon>Pseudomonadati</taxon>
        <taxon>Thermodesulfobacteriota</taxon>
        <taxon>Desulfovibrionia</taxon>
        <taxon>Desulfovibrionales</taxon>
        <taxon>Desulfovibrionaceae</taxon>
    </lineage>
</organism>
<protein>
    <submittedName>
        <fullName evidence="1">DUF493 family protein</fullName>
    </submittedName>
</protein>